<evidence type="ECO:0000313" key="7">
    <source>
        <dbReference type="Proteomes" id="UP000253551"/>
    </source>
</evidence>
<dbReference type="InterPro" id="IPR019775">
    <property type="entry name" value="WD40_repeat_CS"/>
</dbReference>
<feature type="repeat" description="WD" evidence="3">
    <location>
        <begin position="435"/>
        <end position="474"/>
    </location>
</feature>
<organism evidence="6 7">
    <name type="scientific">Rhizopus stolonifer</name>
    <name type="common">Rhizopus nigricans</name>
    <dbReference type="NCBI Taxonomy" id="4846"/>
    <lineage>
        <taxon>Eukaryota</taxon>
        <taxon>Fungi</taxon>
        <taxon>Fungi incertae sedis</taxon>
        <taxon>Mucoromycota</taxon>
        <taxon>Mucoromycotina</taxon>
        <taxon>Mucoromycetes</taxon>
        <taxon>Mucorales</taxon>
        <taxon>Mucorineae</taxon>
        <taxon>Rhizopodaceae</taxon>
        <taxon>Rhizopus</taxon>
    </lineage>
</organism>
<dbReference type="GO" id="GO:0000398">
    <property type="term" value="P:mRNA splicing, via spliceosome"/>
    <property type="evidence" value="ECO:0007669"/>
    <property type="project" value="TreeGrafter"/>
</dbReference>
<dbReference type="OrthoDB" id="19711at2759"/>
<dbReference type="InterPro" id="IPR015943">
    <property type="entry name" value="WD40/YVTN_repeat-like_dom_sf"/>
</dbReference>
<dbReference type="GO" id="GO:0030621">
    <property type="term" value="F:U4 snRNA binding"/>
    <property type="evidence" value="ECO:0007669"/>
    <property type="project" value="TreeGrafter"/>
</dbReference>
<dbReference type="InterPro" id="IPR036322">
    <property type="entry name" value="WD40_repeat_dom_sf"/>
</dbReference>
<dbReference type="Proteomes" id="UP000253551">
    <property type="component" value="Unassembled WGS sequence"/>
</dbReference>
<dbReference type="Gene3D" id="1.20.1280.50">
    <property type="match status" value="1"/>
</dbReference>
<evidence type="ECO:0000256" key="1">
    <source>
        <dbReference type="ARBA" id="ARBA00022574"/>
    </source>
</evidence>
<keyword evidence="7" id="KW-1185">Reference proteome</keyword>
<dbReference type="SMART" id="SM00320">
    <property type="entry name" value="WD40"/>
    <property type="match status" value="7"/>
</dbReference>
<dbReference type="EMBL" id="PJQM01002251">
    <property type="protein sequence ID" value="RCH96903.1"/>
    <property type="molecule type" value="Genomic_DNA"/>
</dbReference>
<dbReference type="PANTHER" id="PTHR19846">
    <property type="entry name" value="WD40 REPEAT PROTEIN"/>
    <property type="match status" value="1"/>
</dbReference>
<comment type="caution">
    <text evidence="6">The sequence shown here is derived from an EMBL/GenBank/DDBJ whole genome shotgun (WGS) entry which is preliminary data.</text>
</comment>
<feature type="domain" description="F-box" evidence="5">
    <location>
        <begin position="57"/>
        <end position="103"/>
    </location>
</feature>
<dbReference type="PROSITE" id="PS50082">
    <property type="entry name" value="WD_REPEATS_2"/>
    <property type="match status" value="6"/>
</dbReference>
<dbReference type="AlphaFoldDB" id="A0A367K3W2"/>
<dbReference type="PROSITE" id="PS00678">
    <property type="entry name" value="WD_REPEATS_1"/>
    <property type="match status" value="5"/>
</dbReference>
<dbReference type="Pfam" id="PF00400">
    <property type="entry name" value="WD40"/>
    <property type="match status" value="6"/>
</dbReference>
<dbReference type="PROSITE" id="PS50294">
    <property type="entry name" value="WD_REPEATS_REGION"/>
    <property type="match status" value="5"/>
</dbReference>
<dbReference type="PANTHER" id="PTHR19846:SF0">
    <property type="entry name" value="PRE-MRNA PROCESSING FACTOR 4"/>
    <property type="match status" value="1"/>
</dbReference>
<evidence type="ECO:0000313" key="6">
    <source>
        <dbReference type="EMBL" id="RCH96903.1"/>
    </source>
</evidence>
<dbReference type="SMART" id="SM00256">
    <property type="entry name" value="FBOX"/>
    <property type="match status" value="1"/>
</dbReference>
<feature type="repeat" description="WD" evidence="3">
    <location>
        <begin position="515"/>
        <end position="554"/>
    </location>
</feature>
<sequence length="639" mass="72898">MTDQTDEGYVEQRFEEPYFMKDWTDDQKAEFAYQLLSLMPVSKTIQVVERLSPLLHRDYISSLPYEIAIQILYYLDITSLTCISRVSKRWKVLSEDQTLWKALFFSTGYKANQTSIDRYLSGENLSLTPQTTVSAMTPASCSRFTTIPVTRTPYEPPHASLTRLKPYKRTTNLFLDRMALQNETSPTRMEFAPSRPHHEEDLMSSAHMSSSLSSSSSSSNESIPDHTTTLQHLHRLNLNDGLTTGTSLVIRPTQVYSSRSQPLQTPKSPTKNHREVLSHMIVERPFLNRPPPRRHVKYDEAAIYHYKEQSDTRYINWKRLYRNRSMIDQRWLEGKYRTRQFPSSHHLNDLMLMEDAQHNSGIYCLQFDAELLVTGSRDRNLKMWDIRTGRLRHTLEGHTGSVLCLQFDDRHLISGSSDGTLVLWDIHTGSKIKTLVGHGESVLNVKLLGNAVVSCSKDRTVRTWDLTKGTTTRVFRGHRAAVNAVQFKGDRVVSASGDRTIKIWDMHTGECLRTLDSHSRGIACVEYDGQYIVSGSSDQSIKVWNAATGECLHTLLGHTDLVRTLQLDSKSKTIVSGSYDGSLKIWGLEDGKLQRTLNQSSHGRILNLQFDFSKIVCCSNLGKIVMYDFTHGMDTQFLL</sequence>
<evidence type="ECO:0000256" key="4">
    <source>
        <dbReference type="SAM" id="MobiDB-lite"/>
    </source>
</evidence>
<dbReference type="GO" id="GO:0046540">
    <property type="term" value="C:U4/U6 x U5 tri-snRNP complex"/>
    <property type="evidence" value="ECO:0007669"/>
    <property type="project" value="TreeGrafter"/>
</dbReference>
<dbReference type="PRINTS" id="PR00320">
    <property type="entry name" value="GPROTEINBRPT"/>
</dbReference>
<evidence type="ECO:0000256" key="2">
    <source>
        <dbReference type="ARBA" id="ARBA00022737"/>
    </source>
</evidence>
<evidence type="ECO:0000259" key="5">
    <source>
        <dbReference type="PROSITE" id="PS50181"/>
    </source>
</evidence>
<dbReference type="CDD" id="cd00200">
    <property type="entry name" value="WD40"/>
    <property type="match status" value="1"/>
</dbReference>
<feature type="region of interest" description="Disordered" evidence="4">
    <location>
        <begin position="184"/>
        <end position="227"/>
    </location>
</feature>
<keyword evidence="2" id="KW-0677">Repeat</keyword>
<dbReference type="STRING" id="4846.A0A367K3W2"/>
<dbReference type="PROSITE" id="PS50181">
    <property type="entry name" value="FBOX"/>
    <property type="match status" value="1"/>
</dbReference>
<dbReference type="Pfam" id="PF12937">
    <property type="entry name" value="F-box-like"/>
    <property type="match status" value="1"/>
</dbReference>
<feature type="compositionally biased region" description="Low complexity" evidence="4">
    <location>
        <begin position="204"/>
        <end position="222"/>
    </location>
</feature>
<dbReference type="GO" id="GO:0017070">
    <property type="term" value="F:U6 snRNA binding"/>
    <property type="evidence" value="ECO:0007669"/>
    <property type="project" value="TreeGrafter"/>
</dbReference>
<proteinExistence type="predicted"/>
<dbReference type="InterPro" id="IPR020472">
    <property type="entry name" value="WD40_PAC1"/>
</dbReference>
<dbReference type="SUPFAM" id="SSF50978">
    <property type="entry name" value="WD40 repeat-like"/>
    <property type="match status" value="1"/>
</dbReference>
<dbReference type="InterPro" id="IPR001680">
    <property type="entry name" value="WD40_rpt"/>
</dbReference>
<dbReference type="InterPro" id="IPR001810">
    <property type="entry name" value="F-box_dom"/>
</dbReference>
<protein>
    <recommendedName>
        <fullName evidence="5">F-box domain-containing protein</fullName>
    </recommendedName>
</protein>
<keyword evidence="1 3" id="KW-0853">WD repeat</keyword>
<feature type="repeat" description="WD" evidence="3">
    <location>
        <begin position="475"/>
        <end position="514"/>
    </location>
</feature>
<reference evidence="6 7" key="1">
    <citation type="journal article" date="2018" name="G3 (Bethesda)">
        <title>Phylogenetic and Phylogenomic Definition of Rhizopus Species.</title>
        <authorList>
            <person name="Gryganskyi A.P."/>
            <person name="Golan J."/>
            <person name="Dolatabadi S."/>
            <person name="Mondo S."/>
            <person name="Robb S."/>
            <person name="Idnurm A."/>
            <person name="Muszewska A."/>
            <person name="Steczkiewicz K."/>
            <person name="Masonjones S."/>
            <person name="Liao H.L."/>
            <person name="Gajdeczka M.T."/>
            <person name="Anike F."/>
            <person name="Vuek A."/>
            <person name="Anishchenko I.M."/>
            <person name="Voigt K."/>
            <person name="de Hoog G.S."/>
            <person name="Smith M.E."/>
            <person name="Heitman J."/>
            <person name="Vilgalys R."/>
            <person name="Stajich J.E."/>
        </authorList>
    </citation>
    <scope>NUCLEOTIDE SEQUENCE [LARGE SCALE GENOMIC DNA]</scope>
    <source>
        <strain evidence="6 7">LSU 92-RS-03</strain>
    </source>
</reference>
<dbReference type="SUPFAM" id="SSF81383">
    <property type="entry name" value="F-box domain"/>
    <property type="match status" value="1"/>
</dbReference>
<feature type="repeat" description="WD" evidence="3">
    <location>
        <begin position="355"/>
        <end position="394"/>
    </location>
</feature>
<feature type="repeat" description="WD" evidence="3">
    <location>
        <begin position="395"/>
        <end position="434"/>
    </location>
</feature>
<evidence type="ECO:0000256" key="3">
    <source>
        <dbReference type="PROSITE-ProRule" id="PRU00221"/>
    </source>
</evidence>
<accession>A0A367K3W2</accession>
<dbReference type="InterPro" id="IPR036047">
    <property type="entry name" value="F-box-like_dom_sf"/>
</dbReference>
<gene>
    <name evidence="6" type="ORF">CU098_008949</name>
</gene>
<name>A0A367K3W2_RHIST</name>
<dbReference type="Gene3D" id="2.130.10.10">
    <property type="entry name" value="YVTN repeat-like/Quinoprotein amine dehydrogenase"/>
    <property type="match status" value="1"/>
</dbReference>
<feature type="repeat" description="WD" evidence="3">
    <location>
        <begin position="555"/>
        <end position="596"/>
    </location>
</feature>